<dbReference type="EMBL" id="JAFCMP010000190">
    <property type="protein sequence ID" value="KAG5183761.1"/>
    <property type="molecule type" value="Genomic_DNA"/>
</dbReference>
<dbReference type="Proteomes" id="UP000664859">
    <property type="component" value="Unassembled WGS sequence"/>
</dbReference>
<sequence>MDLADIPAAIRIDLASGMGSGLDVIRLVNPEIPSNQASSAFKRLATELPDVASIAFGDLVRRVVQPPAHDDGALIVARPMSEDDPSVATPLAQIFAENTYWKRDQDLMEEAIRTADLYCGTAKEHRWNCLCFNTTFTFGVLSLTLKLQLQSAHCASRRCRGRRKVQWRAARAGRWSRGACKRAVSACASVARQLTAVAAAAFGSAGRGAVAFF</sequence>
<accession>A0A836CHB6</accession>
<evidence type="ECO:0000313" key="2">
    <source>
        <dbReference type="Proteomes" id="UP000664859"/>
    </source>
</evidence>
<name>A0A836CHB6_9STRA</name>
<protein>
    <submittedName>
        <fullName evidence="1">Uncharacterized protein</fullName>
    </submittedName>
</protein>
<gene>
    <name evidence="1" type="ORF">JKP88DRAFT_348584</name>
</gene>
<proteinExistence type="predicted"/>
<evidence type="ECO:0000313" key="1">
    <source>
        <dbReference type="EMBL" id="KAG5183761.1"/>
    </source>
</evidence>
<comment type="caution">
    <text evidence="1">The sequence shown here is derived from an EMBL/GenBank/DDBJ whole genome shotgun (WGS) entry which is preliminary data.</text>
</comment>
<organism evidence="1 2">
    <name type="scientific">Tribonema minus</name>
    <dbReference type="NCBI Taxonomy" id="303371"/>
    <lineage>
        <taxon>Eukaryota</taxon>
        <taxon>Sar</taxon>
        <taxon>Stramenopiles</taxon>
        <taxon>Ochrophyta</taxon>
        <taxon>PX clade</taxon>
        <taxon>Xanthophyceae</taxon>
        <taxon>Tribonematales</taxon>
        <taxon>Tribonemataceae</taxon>
        <taxon>Tribonema</taxon>
    </lineage>
</organism>
<reference evidence="1" key="1">
    <citation type="submission" date="2021-02" db="EMBL/GenBank/DDBJ databases">
        <title>First Annotated Genome of the Yellow-green Alga Tribonema minus.</title>
        <authorList>
            <person name="Mahan K.M."/>
        </authorList>
    </citation>
    <scope>NUCLEOTIDE SEQUENCE</scope>
    <source>
        <strain evidence="1">UTEX B ZZ1240</strain>
    </source>
</reference>
<dbReference type="AlphaFoldDB" id="A0A836CHB6"/>
<keyword evidence="2" id="KW-1185">Reference proteome</keyword>